<dbReference type="InterPro" id="IPR001296">
    <property type="entry name" value="Glyco_trans_1"/>
</dbReference>
<dbReference type="PANTHER" id="PTHR12526">
    <property type="entry name" value="GLYCOSYLTRANSFERASE"/>
    <property type="match status" value="1"/>
</dbReference>
<keyword evidence="2 6" id="KW-0808">Transferase</keyword>
<keyword evidence="1" id="KW-0328">Glycosyltransferase</keyword>
<feature type="region of interest" description="Disordered" evidence="3">
    <location>
        <begin position="1"/>
        <end position="20"/>
    </location>
</feature>
<dbReference type="CDD" id="cd03811">
    <property type="entry name" value="GT4_GT28_WabH-like"/>
    <property type="match status" value="1"/>
</dbReference>
<evidence type="ECO:0000256" key="1">
    <source>
        <dbReference type="ARBA" id="ARBA00022676"/>
    </source>
</evidence>
<evidence type="ECO:0000256" key="2">
    <source>
        <dbReference type="ARBA" id="ARBA00022679"/>
    </source>
</evidence>
<feature type="compositionally biased region" description="Basic and acidic residues" evidence="3">
    <location>
        <begin position="1"/>
        <end position="14"/>
    </location>
</feature>
<feature type="domain" description="Glycosyl transferase family 1" evidence="4">
    <location>
        <begin position="205"/>
        <end position="368"/>
    </location>
</feature>
<dbReference type="Gene3D" id="3.40.50.2000">
    <property type="entry name" value="Glycogen Phosphorylase B"/>
    <property type="match status" value="2"/>
</dbReference>
<reference evidence="7" key="1">
    <citation type="submission" date="2019-08" db="EMBL/GenBank/DDBJ databases">
        <title>Limnoglobus roseus gen. nov., sp. nov., a novel freshwater planctomycete with a giant genome from the family Gemmataceae.</title>
        <authorList>
            <person name="Kulichevskaya I.S."/>
            <person name="Naumoff D.G."/>
            <person name="Miroshnikov K."/>
            <person name="Ivanova A."/>
            <person name="Philippov D.A."/>
            <person name="Hakobyan A."/>
            <person name="Rijpstra I.C."/>
            <person name="Sinninghe Damste J.S."/>
            <person name="Liesack W."/>
            <person name="Dedysh S.N."/>
        </authorList>
    </citation>
    <scope>NUCLEOTIDE SEQUENCE [LARGE SCALE GENOMIC DNA]</scope>
    <source>
        <strain evidence="7">PX52</strain>
    </source>
</reference>
<dbReference type="Proteomes" id="UP000324974">
    <property type="component" value="Chromosome"/>
</dbReference>
<dbReference type="GO" id="GO:0016757">
    <property type="term" value="F:glycosyltransferase activity"/>
    <property type="evidence" value="ECO:0007669"/>
    <property type="project" value="UniProtKB-KW"/>
</dbReference>
<evidence type="ECO:0000259" key="4">
    <source>
        <dbReference type="Pfam" id="PF00534"/>
    </source>
</evidence>
<dbReference type="InterPro" id="IPR028098">
    <property type="entry name" value="Glyco_trans_4-like_N"/>
</dbReference>
<dbReference type="RefSeq" id="WP_149111856.1">
    <property type="nucleotide sequence ID" value="NZ_CP042425.1"/>
</dbReference>
<evidence type="ECO:0000313" key="6">
    <source>
        <dbReference type="EMBL" id="QEL17213.1"/>
    </source>
</evidence>
<name>A0A5C1AG49_9BACT</name>
<keyword evidence="7" id="KW-1185">Reference proteome</keyword>
<dbReference type="KEGG" id="lrs:PX52LOC_04196"/>
<evidence type="ECO:0000259" key="5">
    <source>
        <dbReference type="Pfam" id="PF13439"/>
    </source>
</evidence>
<organism evidence="6 7">
    <name type="scientific">Limnoglobus roseus</name>
    <dbReference type="NCBI Taxonomy" id="2598579"/>
    <lineage>
        <taxon>Bacteria</taxon>
        <taxon>Pseudomonadati</taxon>
        <taxon>Planctomycetota</taxon>
        <taxon>Planctomycetia</taxon>
        <taxon>Gemmatales</taxon>
        <taxon>Gemmataceae</taxon>
        <taxon>Limnoglobus</taxon>
    </lineage>
</organism>
<evidence type="ECO:0000256" key="3">
    <source>
        <dbReference type="SAM" id="MobiDB-lite"/>
    </source>
</evidence>
<dbReference type="AlphaFoldDB" id="A0A5C1AG49"/>
<dbReference type="OrthoDB" id="232381at2"/>
<dbReference type="PANTHER" id="PTHR12526:SF510">
    <property type="entry name" value="D-INOSITOL 3-PHOSPHATE GLYCOSYLTRANSFERASE"/>
    <property type="match status" value="1"/>
</dbReference>
<accession>A0A5C1AG49</accession>
<dbReference type="SUPFAM" id="SSF53756">
    <property type="entry name" value="UDP-Glycosyltransferase/glycogen phosphorylase"/>
    <property type="match status" value="1"/>
</dbReference>
<proteinExistence type="predicted"/>
<feature type="domain" description="Glycosyltransferase subfamily 4-like N-terminal" evidence="5">
    <location>
        <begin position="47"/>
        <end position="194"/>
    </location>
</feature>
<dbReference type="EMBL" id="CP042425">
    <property type="protein sequence ID" value="QEL17213.1"/>
    <property type="molecule type" value="Genomic_DNA"/>
</dbReference>
<sequence>MTATAERSHTDSPKRLTPRPPVVFDTRVVTGSGGGPDKTILNSPRFLEPLGYTMLCGYLHPPGDPGYAEIIRKAERYRAPLISIPDRGPWDWRVVSGLLAACKRERVDIWHGHDYKTNALGLLLKRFWPMRLVTTVHGWVHHTARTPMYYRVDKFCLPRYEKVICVSDDLVTECERAGVPSRKCVLLENAIDTQEYTRKLAPDQAKAKLGLPANRFVVGAVGRLEEEKGFDILIRALADLVQRGIDVGLLIVGEGSDRPRLEAIVAELDLGDRVQLPGWQSDVRTSFEAMDAFALSSYREGLPNVLLEAMALETPCVATRINGIPRLIQDGRNGLLVPPGDSPALANALFALLTNADLRNVCRQAGRRTIEAHYSFPARMQKLKAIYDELLER</sequence>
<dbReference type="Pfam" id="PF00534">
    <property type="entry name" value="Glycos_transf_1"/>
    <property type="match status" value="1"/>
</dbReference>
<gene>
    <name evidence="6" type="ORF">PX52LOC_04196</name>
</gene>
<dbReference type="Pfam" id="PF13439">
    <property type="entry name" value="Glyco_transf_4"/>
    <property type="match status" value="1"/>
</dbReference>
<evidence type="ECO:0000313" key="7">
    <source>
        <dbReference type="Proteomes" id="UP000324974"/>
    </source>
</evidence>
<protein>
    <submittedName>
        <fullName evidence="6">GT4 family glycosyltransferase</fullName>
    </submittedName>
</protein>